<organism evidence="1 2">
    <name type="scientific">Eumeta variegata</name>
    <name type="common">Bagworm moth</name>
    <name type="synonym">Eumeta japonica</name>
    <dbReference type="NCBI Taxonomy" id="151549"/>
    <lineage>
        <taxon>Eukaryota</taxon>
        <taxon>Metazoa</taxon>
        <taxon>Ecdysozoa</taxon>
        <taxon>Arthropoda</taxon>
        <taxon>Hexapoda</taxon>
        <taxon>Insecta</taxon>
        <taxon>Pterygota</taxon>
        <taxon>Neoptera</taxon>
        <taxon>Endopterygota</taxon>
        <taxon>Lepidoptera</taxon>
        <taxon>Glossata</taxon>
        <taxon>Ditrysia</taxon>
        <taxon>Tineoidea</taxon>
        <taxon>Psychidae</taxon>
        <taxon>Oiketicinae</taxon>
        <taxon>Eumeta</taxon>
    </lineage>
</organism>
<accession>A0A4C1VNB8</accession>
<dbReference type="AlphaFoldDB" id="A0A4C1VNB8"/>
<keyword evidence="2" id="KW-1185">Reference proteome</keyword>
<evidence type="ECO:0000313" key="1">
    <source>
        <dbReference type="EMBL" id="GBP40020.1"/>
    </source>
</evidence>
<name>A0A4C1VNB8_EUMVA</name>
<dbReference type="Proteomes" id="UP000299102">
    <property type="component" value="Unassembled WGS sequence"/>
</dbReference>
<sequence>MFSNSGLKSRKNNLLSKAARRRRARQHRGAPDAGCARIQSMSAAARVGGFNTAVHLVLHFTSDLKVFQGKRALYSLCWITAKGTVRGRVRTYWETSEGRPVGRAPARHSGWTDSSLANKTFEFHFEAIEAFRNTPIARREGDAPRENSGQRYLHKTRMQTGPMDLSNGREKFYEKEPGCGWESLMKSVTLGNVTMSHRTRERPPNAVSHSQL</sequence>
<reference evidence="1 2" key="1">
    <citation type="journal article" date="2019" name="Commun. Biol.">
        <title>The bagworm genome reveals a unique fibroin gene that provides high tensile strength.</title>
        <authorList>
            <person name="Kono N."/>
            <person name="Nakamura H."/>
            <person name="Ohtoshi R."/>
            <person name="Tomita M."/>
            <person name="Numata K."/>
            <person name="Arakawa K."/>
        </authorList>
    </citation>
    <scope>NUCLEOTIDE SEQUENCE [LARGE SCALE GENOMIC DNA]</scope>
</reference>
<dbReference type="EMBL" id="BGZK01000375">
    <property type="protein sequence ID" value="GBP40020.1"/>
    <property type="molecule type" value="Genomic_DNA"/>
</dbReference>
<gene>
    <name evidence="1" type="ORF">EVAR_19147_1</name>
</gene>
<comment type="caution">
    <text evidence="1">The sequence shown here is derived from an EMBL/GenBank/DDBJ whole genome shotgun (WGS) entry which is preliminary data.</text>
</comment>
<proteinExistence type="predicted"/>
<protein>
    <submittedName>
        <fullName evidence="1">Uncharacterized protein</fullName>
    </submittedName>
</protein>
<evidence type="ECO:0000313" key="2">
    <source>
        <dbReference type="Proteomes" id="UP000299102"/>
    </source>
</evidence>